<dbReference type="EMBL" id="CP015163">
    <property type="protein sequence ID" value="AXB45250.1"/>
    <property type="molecule type" value="Genomic_DNA"/>
</dbReference>
<dbReference type="PROSITE" id="PS50977">
    <property type="entry name" value="HTH_TETR_2"/>
    <property type="match status" value="1"/>
</dbReference>
<evidence type="ECO:0000256" key="3">
    <source>
        <dbReference type="ARBA" id="ARBA00023163"/>
    </source>
</evidence>
<organism evidence="6 7">
    <name type="scientific">Amycolatopsis albispora</name>
    <dbReference type="NCBI Taxonomy" id="1804986"/>
    <lineage>
        <taxon>Bacteria</taxon>
        <taxon>Bacillati</taxon>
        <taxon>Actinomycetota</taxon>
        <taxon>Actinomycetes</taxon>
        <taxon>Pseudonocardiales</taxon>
        <taxon>Pseudonocardiaceae</taxon>
        <taxon>Amycolatopsis</taxon>
    </lineage>
</organism>
<dbReference type="GO" id="GO:0000976">
    <property type="term" value="F:transcription cis-regulatory region binding"/>
    <property type="evidence" value="ECO:0007669"/>
    <property type="project" value="TreeGrafter"/>
</dbReference>
<dbReference type="RefSeq" id="WP_113694506.1">
    <property type="nucleotide sequence ID" value="NZ_CP015163.1"/>
</dbReference>
<keyword evidence="1" id="KW-0805">Transcription regulation</keyword>
<feature type="DNA-binding region" description="H-T-H motif" evidence="4">
    <location>
        <begin position="35"/>
        <end position="54"/>
    </location>
</feature>
<dbReference type="PANTHER" id="PTHR30055:SF234">
    <property type="entry name" value="HTH-TYPE TRANSCRIPTIONAL REGULATOR BETI"/>
    <property type="match status" value="1"/>
</dbReference>
<name>A0A344LB26_9PSEU</name>
<feature type="domain" description="HTH tetR-type" evidence="5">
    <location>
        <begin position="12"/>
        <end position="72"/>
    </location>
</feature>
<keyword evidence="3" id="KW-0804">Transcription</keyword>
<dbReference type="KEGG" id="aab:A4R43_24380"/>
<dbReference type="Gene3D" id="1.10.357.10">
    <property type="entry name" value="Tetracycline Repressor, domain 2"/>
    <property type="match status" value="1"/>
</dbReference>
<dbReference type="Pfam" id="PF00440">
    <property type="entry name" value="TetR_N"/>
    <property type="match status" value="1"/>
</dbReference>
<sequence>MVNKVGRPSKARERMATILRAMAGVVARDGLADTTLSNVAAAAGMQRSLVLHYFGSREGLLQAFVNEVISAYGLSMMHRDPAAPLSARVDAMFEEAAYHSREDMIVWSELVALAARDATVRERVSRLWTERWLPDIERQLAEEYPSAEPRHITSAAYVLACLFEAHWAFQLQGLDDPQRRDQVREAARAILANLAAPIDGAAAASD</sequence>
<evidence type="ECO:0000313" key="7">
    <source>
        <dbReference type="Proteomes" id="UP000250434"/>
    </source>
</evidence>
<dbReference type="OrthoDB" id="9816296at2"/>
<accession>A0A344LB26</accession>
<evidence type="ECO:0000313" key="6">
    <source>
        <dbReference type="EMBL" id="AXB45250.1"/>
    </source>
</evidence>
<dbReference type="Proteomes" id="UP000250434">
    <property type="component" value="Chromosome"/>
</dbReference>
<dbReference type="InterPro" id="IPR009057">
    <property type="entry name" value="Homeodomain-like_sf"/>
</dbReference>
<gene>
    <name evidence="6" type="ORF">A4R43_24380</name>
</gene>
<protein>
    <submittedName>
        <fullName evidence="6">Transcriptional regulator</fullName>
    </submittedName>
</protein>
<dbReference type="SUPFAM" id="SSF46689">
    <property type="entry name" value="Homeodomain-like"/>
    <property type="match status" value="1"/>
</dbReference>
<proteinExistence type="predicted"/>
<keyword evidence="7" id="KW-1185">Reference proteome</keyword>
<reference evidence="6 7" key="1">
    <citation type="submission" date="2016-04" db="EMBL/GenBank/DDBJ databases">
        <title>Complete genome sequence and analysis of deep-sea sediment isolate, Amycolatopsis sp. WP1.</title>
        <authorList>
            <person name="Wang H."/>
            <person name="Chen S."/>
            <person name="Wu Q."/>
        </authorList>
    </citation>
    <scope>NUCLEOTIDE SEQUENCE [LARGE SCALE GENOMIC DNA]</scope>
    <source>
        <strain evidence="6 7">WP1</strain>
    </source>
</reference>
<evidence type="ECO:0000259" key="5">
    <source>
        <dbReference type="PROSITE" id="PS50977"/>
    </source>
</evidence>
<dbReference type="InterPro" id="IPR001647">
    <property type="entry name" value="HTH_TetR"/>
</dbReference>
<dbReference type="GO" id="GO:0003700">
    <property type="term" value="F:DNA-binding transcription factor activity"/>
    <property type="evidence" value="ECO:0007669"/>
    <property type="project" value="TreeGrafter"/>
</dbReference>
<dbReference type="PANTHER" id="PTHR30055">
    <property type="entry name" value="HTH-TYPE TRANSCRIPTIONAL REGULATOR RUTR"/>
    <property type="match status" value="1"/>
</dbReference>
<evidence type="ECO:0000256" key="4">
    <source>
        <dbReference type="PROSITE-ProRule" id="PRU00335"/>
    </source>
</evidence>
<dbReference type="AlphaFoldDB" id="A0A344LB26"/>
<keyword evidence="2 4" id="KW-0238">DNA-binding</keyword>
<evidence type="ECO:0000256" key="2">
    <source>
        <dbReference type="ARBA" id="ARBA00023125"/>
    </source>
</evidence>
<evidence type="ECO:0000256" key="1">
    <source>
        <dbReference type="ARBA" id="ARBA00023015"/>
    </source>
</evidence>
<dbReference type="InterPro" id="IPR050109">
    <property type="entry name" value="HTH-type_TetR-like_transc_reg"/>
</dbReference>